<name>A0A1B6M7L5_9HEMI</name>
<dbReference type="InterPro" id="IPR039150">
    <property type="entry name" value="TEFM"/>
</dbReference>
<evidence type="ECO:0008006" key="2">
    <source>
        <dbReference type="Google" id="ProtNLM"/>
    </source>
</evidence>
<dbReference type="AlphaFoldDB" id="A0A1B6M7L5"/>
<proteinExistence type="predicted"/>
<organism evidence="1">
    <name type="scientific">Graphocephala atropunctata</name>
    <dbReference type="NCBI Taxonomy" id="36148"/>
    <lineage>
        <taxon>Eukaryota</taxon>
        <taxon>Metazoa</taxon>
        <taxon>Ecdysozoa</taxon>
        <taxon>Arthropoda</taxon>
        <taxon>Hexapoda</taxon>
        <taxon>Insecta</taxon>
        <taxon>Pterygota</taxon>
        <taxon>Neoptera</taxon>
        <taxon>Paraneoptera</taxon>
        <taxon>Hemiptera</taxon>
        <taxon>Auchenorrhyncha</taxon>
        <taxon>Membracoidea</taxon>
        <taxon>Cicadellidae</taxon>
        <taxon>Cicadellinae</taxon>
        <taxon>Cicadellini</taxon>
        <taxon>Graphocephala</taxon>
    </lineage>
</organism>
<evidence type="ECO:0000313" key="1">
    <source>
        <dbReference type="EMBL" id="JAT31927.1"/>
    </source>
</evidence>
<dbReference type="PANTHER" id="PTHR21053:SF2">
    <property type="entry name" value="TRANSCRIPTION ELONGATION FACTOR, MITOCHONDRIAL"/>
    <property type="match status" value="1"/>
</dbReference>
<dbReference type="GO" id="GO:0006392">
    <property type="term" value="P:transcription elongation by mitochondrial RNA polymerase"/>
    <property type="evidence" value="ECO:0007669"/>
    <property type="project" value="InterPro"/>
</dbReference>
<dbReference type="PANTHER" id="PTHR21053">
    <property type="entry name" value="TRANSCRIPTION ELONGATION FACTOR, MITOCHONDRIAL"/>
    <property type="match status" value="1"/>
</dbReference>
<sequence>MSNCNSFLLSAKYIKAVTQVCCNSRRLISSKQKTNEPSLLTYTAEQQMHIIDTLQNCAVNNITRLHLNEKRLQGLKVLFEKNPNMRSLEPLLTVNGLGPKLLCRICDSIIQEQTESSSEEEVEDGRFSDTKSKMLRLPTHLITPTHVTQSPLVESVVGLHLGINTVSWARLHTAGKLDTWGVLDVSHCADKKYDVHAVWDLVTLLREEIPDGDIYVMENSNWSNVASIKKPMKYHILEAMITTSICSVFNQSDSKNQPRPHMDNRVYFLRPFTSSRLFRKVVGSERVSAQDVVQNMVDGVPDNRHQPLTFTPDSVDQYLAVNGSLRDNMSQALLLVVSFTELILLRNPEALGSIGKPVNSKKR</sequence>
<dbReference type="GO" id="GO:0030337">
    <property type="term" value="F:DNA polymerase processivity factor activity"/>
    <property type="evidence" value="ECO:0007669"/>
    <property type="project" value="TreeGrafter"/>
</dbReference>
<gene>
    <name evidence="1" type="ORF">g.37998</name>
</gene>
<reference evidence="1" key="1">
    <citation type="submission" date="2015-11" db="EMBL/GenBank/DDBJ databases">
        <title>De novo transcriptome assembly of four potential Pierce s Disease insect vectors from Arizona vineyards.</title>
        <authorList>
            <person name="Tassone E.E."/>
        </authorList>
    </citation>
    <scope>NUCLEOTIDE SEQUENCE</scope>
</reference>
<dbReference type="EMBL" id="GEBQ01008050">
    <property type="protein sequence ID" value="JAT31927.1"/>
    <property type="molecule type" value="Transcribed_RNA"/>
</dbReference>
<accession>A0A1B6M7L5</accession>
<dbReference type="GO" id="GO:0042645">
    <property type="term" value="C:mitochondrial nucleoid"/>
    <property type="evidence" value="ECO:0007669"/>
    <property type="project" value="TreeGrafter"/>
</dbReference>
<protein>
    <recommendedName>
        <fullName evidence="2">Transcription elongation factor, mitochondrial</fullName>
    </recommendedName>
</protein>